<dbReference type="InterPro" id="IPR036691">
    <property type="entry name" value="Endo/exonu/phosph_ase_sf"/>
</dbReference>
<evidence type="ECO:0000313" key="2">
    <source>
        <dbReference type="EnsemblPlants" id="AUR62003754-RA:cds"/>
    </source>
</evidence>
<dbReference type="EnsemblPlants" id="AUR62003754-RA">
    <property type="protein sequence ID" value="AUR62003754-RA:cds"/>
    <property type="gene ID" value="AUR62003754"/>
</dbReference>
<organism evidence="2 3">
    <name type="scientific">Chenopodium quinoa</name>
    <name type="common">Quinoa</name>
    <dbReference type="NCBI Taxonomy" id="63459"/>
    <lineage>
        <taxon>Eukaryota</taxon>
        <taxon>Viridiplantae</taxon>
        <taxon>Streptophyta</taxon>
        <taxon>Embryophyta</taxon>
        <taxon>Tracheophyta</taxon>
        <taxon>Spermatophyta</taxon>
        <taxon>Magnoliopsida</taxon>
        <taxon>eudicotyledons</taxon>
        <taxon>Gunneridae</taxon>
        <taxon>Pentapetalae</taxon>
        <taxon>Caryophyllales</taxon>
        <taxon>Chenopodiaceae</taxon>
        <taxon>Chenopodioideae</taxon>
        <taxon>Atripliceae</taxon>
        <taxon>Chenopodium</taxon>
    </lineage>
</organism>
<dbReference type="InterPro" id="IPR005135">
    <property type="entry name" value="Endo/exonuclease/phosphatase"/>
</dbReference>
<protein>
    <recommendedName>
        <fullName evidence="1">Endonuclease/exonuclease/phosphatase domain-containing protein</fullName>
    </recommendedName>
</protein>
<dbReference type="AlphaFoldDB" id="A0A803KXJ5"/>
<dbReference type="PANTHER" id="PTHR33710">
    <property type="entry name" value="BNAC02G09200D PROTEIN"/>
    <property type="match status" value="1"/>
</dbReference>
<sequence>MIAVDYEGYGRKRSGGLVLMWKDGVDVEIKSYSLNHIDAWVKLAKKGKWRFTGLYGFPEEENKYKTGLLLENLHHNHRGLWLCGGDLNLMLTSDEKKGGRDFNMAEAEILRRTVDLCELEDMGFVGHNYTWTNNRGGDKNVQERIDRFLANKEWKELFSASFVSHLSKRKSDHLPLLLCISEDIGKQKKKKKRKLYRFEEMWLRDESCGDIVANTWSQEGDICSKIAHTSINLSAWSRNKFGDFFTELKDCKARMETLMGGNQTDEVISQMRALDDRMDELENREELYWRQRSRQDWLLNGDKNSSFFSPKSQSKKGEKSYKRNQRCCWECLRRRRANLGGLC</sequence>
<dbReference type="GO" id="GO:0003824">
    <property type="term" value="F:catalytic activity"/>
    <property type="evidence" value="ECO:0007669"/>
    <property type="project" value="InterPro"/>
</dbReference>
<evidence type="ECO:0000313" key="3">
    <source>
        <dbReference type="Proteomes" id="UP000596660"/>
    </source>
</evidence>
<feature type="domain" description="Endonuclease/exonuclease/phosphatase" evidence="1">
    <location>
        <begin position="9"/>
        <end position="173"/>
    </location>
</feature>
<accession>A0A803KXJ5</accession>
<dbReference type="Pfam" id="PF03372">
    <property type="entry name" value="Exo_endo_phos"/>
    <property type="match status" value="1"/>
</dbReference>
<dbReference type="Gramene" id="AUR62003754-RA">
    <property type="protein sequence ID" value="AUR62003754-RA:cds"/>
    <property type="gene ID" value="AUR62003754"/>
</dbReference>
<proteinExistence type="predicted"/>
<name>A0A803KXJ5_CHEQI</name>
<dbReference type="OMA" id="WAGRIRI"/>
<reference evidence="2" key="1">
    <citation type="journal article" date="2017" name="Nature">
        <title>The genome of Chenopodium quinoa.</title>
        <authorList>
            <person name="Jarvis D.E."/>
            <person name="Ho Y.S."/>
            <person name="Lightfoot D.J."/>
            <person name="Schmoeckel S.M."/>
            <person name="Li B."/>
            <person name="Borm T.J.A."/>
            <person name="Ohyanagi H."/>
            <person name="Mineta K."/>
            <person name="Michell C.T."/>
            <person name="Saber N."/>
            <person name="Kharbatia N.M."/>
            <person name="Rupper R.R."/>
            <person name="Sharp A.R."/>
            <person name="Dally N."/>
            <person name="Boughton B.A."/>
            <person name="Woo Y.H."/>
            <person name="Gao G."/>
            <person name="Schijlen E.G.W.M."/>
            <person name="Guo X."/>
            <person name="Momin A.A."/>
            <person name="Negrao S."/>
            <person name="Al-Babili S."/>
            <person name="Gehring C."/>
            <person name="Roessner U."/>
            <person name="Jung C."/>
            <person name="Murphy K."/>
            <person name="Arold S.T."/>
            <person name="Gojobori T."/>
            <person name="van der Linden C.G."/>
            <person name="van Loo E.N."/>
            <person name="Jellen E.N."/>
            <person name="Maughan P.J."/>
            <person name="Tester M."/>
        </authorList>
    </citation>
    <scope>NUCLEOTIDE SEQUENCE [LARGE SCALE GENOMIC DNA]</scope>
    <source>
        <strain evidence="2">cv. PI 614886</strain>
    </source>
</reference>
<dbReference type="PANTHER" id="PTHR33710:SF77">
    <property type="entry name" value="DNASE I-LIKE SUPERFAMILY PROTEIN"/>
    <property type="match status" value="1"/>
</dbReference>
<dbReference type="Gene3D" id="3.60.10.10">
    <property type="entry name" value="Endonuclease/exonuclease/phosphatase"/>
    <property type="match status" value="1"/>
</dbReference>
<keyword evidence="3" id="KW-1185">Reference proteome</keyword>
<evidence type="ECO:0000259" key="1">
    <source>
        <dbReference type="Pfam" id="PF03372"/>
    </source>
</evidence>
<dbReference type="Proteomes" id="UP000596660">
    <property type="component" value="Unplaced"/>
</dbReference>
<reference evidence="2" key="2">
    <citation type="submission" date="2021-03" db="UniProtKB">
        <authorList>
            <consortium name="EnsemblPlants"/>
        </authorList>
    </citation>
    <scope>IDENTIFICATION</scope>
</reference>
<dbReference type="SUPFAM" id="SSF56219">
    <property type="entry name" value="DNase I-like"/>
    <property type="match status" value="1"/>
</dbReference>